<dbReference type="Pfam" id="PF21012">
    <property type="entry name" value="DUF6850"/>
    <property type="match status" value="1"/>
</dbReference>
<evidence type="ECO:0000313" key="2">
    <source>
        <dbReference type="EMBL" id="QTV05455.1"/>
    </source>
</evidence>
<sequence length="535" mass="61630">MKSTLDLNSYDISLFVRKSTNKALFLMAATLGGISFAQNNDTIKIDSNPLHQQDIDQLNLLPITYANQNVKDFTHTEVYFKFKKNEFARKQTAAETTRYGFKTHGLYNVNPDLKIFGNIDLQKYNEKNLAYTLDDTRTDDIEVLHPQYYFVPRASDWSNQQYDINAGIIKNFGGFNLAAKAGLYANKLARQVDPRPEISNRKLSGEIQAGYTLGAHQLFVLAGYGRKDKDYNYYYSNSQLNNIAYPETYMRFNSGFGRVVNRPYLNYGAGYFSRTTYKKAGAGYNLNLENTLITAHYIYQKNLENWFDDEFENDKFKRFQYQTISYQGGVKLRQNIDGKVLRSSLSGYKTTSKNYDIKSLGTNYMNRQRNATFDVNLLNQNDKQFVKYHIGAFAAYNQNRYMDQLGYVDQKINSLTAGIYANKDIDSKNQAKFNVGVGFNYYTALKNELNFLNLSGATDNVFFKEVIAHDFAYNSMDKLNANADVRYILPLKNNKNVVIYTQLRSIFALDNNRNLNVDLNTETTYQVNFGIQLNY</sequence>
<evidence type="ECO:0000259" key="1">
    <source>
        <dbReference type="Pfam" id="PF21012"/>
    </source>
</evidence>
<dbReference type="Proteomes" id="UP000672011">
    <property type="component" value="Chromosome"/>
</dbReference>
<organism evidence="2 3">
    <name type="scientific">Faecalibacter bovis</name>
    <dbReference type="NCBI Taxonomy" id="2898187"/>
    <lineage>
        <taxon>Bacteria</taxon>
        <taxon>Pseudomonadati</taxon>
        <taxon>Bacteroidota</taxon>
        <taxon>Flavobacteriia</taxon>
        <taxon>Flavobacteriales</taxon>
        <taxon>Weeksellaceae</taxon>
        <taxon>Faecalibacter</taxon>
    </lineage>
</organism>
<accession>A0ABX7XC37</accession>
<proteinExistence type="predicted"/>
<gene>
    <name evidence="2" type="ORF">J9309_11875</name>
</gene>
<reference evidence="3" key="2">
    <citation type="submission" date="2021-04" db="EMBL/GenBank/DDBJ databases">
        <title>Taxonomy of Flavobacteriaceae bacterium ZY171143.</title>
        <authorList>
            <person name="Li F."/>
        </authorList>
    </citation>
    <scope>NUCLEOTIDE SEQUENCE [LARGE SCALE GENOMIC DNA]</scope>
    <source>
        <strain evidence="3">ZY171143</strain>
    </source>
</reference>
<dbReference type="EMBL" id="CP072842">
    <property type="protein sequence ID" value="QTV05455.1"/>
    <property type="molecule type" value="Genomic_DNA"/>
</dbReference>
<feature type="domain" description="DUF6850" evidence="1">
    <location>
        <begin position="64"/>
        <end position="533"/>
    </location>
</feature>
<keyword evidence="3" id="KW-1185">Reference proteome</keyword>
<evidence type="ECO:0000313" key="3">
    <source>
        <dbReference type="Proteomes" id="UP000672011"/>
    </source>
</evidence>
<protein>
    <recommendedName>
        <fullName evidence="1">DUF6850 domain-containing protein</fullName>
    </recommendedName>
</protein>
<dbReference type="RefSeq" id="WP_230476098.1">
    <property type="nucleotide sequence ID" value="NZ_CP072842.1"/>
</dbReference>
<reference evidence="2 3" key="1">
    <citation type="journal article" date="2021" name="Int. J. Syst. Evol. Microbiol.">
        <title>Faecalibacter bovis sp. nov., isolated from cow faeces.</title>
        <authorList>
            <person name="Li F."/>
            <person name="Zhao W."/>
            <person name="Hong Q."/>
            <person name="Shao Q."/>
            <person name="Song J."/>
            <person name="Yang S."/>
        </authorList>
    </citation>
    <scope>NUCLEOTIDE SEQUENCE [LARGE SCALE GENOMIC DNA]</scope>
    <source>
        <strain evidence="2 3">ZY171143</strain>
    </source>
</reference>
<dbReference type="InterPro" id="IPR049236">
    <property type="entry name" value="DUF6850"/>
</dbReference>
<name>A0ABX7XC37_9FLAO</name>